<feature type="signal peptide" evidence="1">
    <location>
        <begin position="1"/>
        <end position="21"/>
    </location>
</feature>
<accession>A0A1D8AYN1</accession>
<sequence>MTRLFRAVCLLVVCALLSSCADDSYRLPNLQLRFGTAIERRASLSVLRRTWAERPETVSPGASLYERALMNRAAYFGRKVKGTESYRAACDFWMACVQDHITRYEEDASRFGK</sequence>
<dbReference type="KEGG" id="obg:Verru16b_03107"/>
<dbReference type="Proteomes" id="UP000095228">
    <property type="component" value="Chromosome"/>
</dbReference>
<keyword evidence="1" id="KW-0732">Signal</keyword>
<protein>
    <recommendedName>
        <fullName evidence="4">Lipoprotein</fullName>
    </recommendedName>
</protein>
<dbReference type="PROSITE" id="PS51257">
    <property type="entry name" value="PROKAR_LIPOPROTEIN"/>
    <property type="match status" value="1"/>
</dbReference>
<name>A0A1D8AYN1_9BACT</name>
<dbReference type="EMBL" id="CP016094">
    <property type="protein sequence ID" value="AOS46013.1"/>
    <property type="molecule type" value="Genomic_DNA"/>
</dbReference>
<feature type="chain" id="PRO_5009105389" description="Lipoprotein" evidence="1">
    <location>
        <begin position="22"/>
        <end position="113"/>
    </location>
</feature>
<evidence type="ECO:0008006" key="4">
    <source>
        <dbReference type="Google" id="ProtNLM"/>
    </source>
</evidence>
<organism evidence="2 3">
    <name type="scientific">Lacunisphaera limnophila</name>
    <dbReference type="NCBI Taxonomy" id="1838286"/>
    <lineage>
        <taxon>Bacteria</taxon>
        <taxon>Pseudomonadati</taxon>
        <taxon>Verrucomicrobiota</taxon>
        <taxon>Opitutia</taxon>
        <taxon>Opitutales</taxon>
        <taxon>Opitutaceae</taxon>
        <taxon>Lacunisphaera</taxon>
    </lineage>
</organism>
<keyword evidence="3" id="KW-1185">Reference proteome</keyword>
<evidence type="ECO:0000313" key="3">
    <source>
        <dbReference type="Proteomes" id="UP000095228"/>
    </source>
</evidence>
<evidence type="ECO:0000313" key="2">
    <source>
        <dbReference type="EMBL" id="AOS46013.1"/>
    </source>
</evidence>
<evidence type="ECO:0000256" key="1">
    <source>
        <dbReference type="SAM" id="SignalP"/>
    </source>
</evidence>
<dbReference type="STRING" id="1838286.Verru16b_03107"/>
<gene>
    <name evidence="2" type="ORF">Verru16b_03107</name>
</gene>
<proteinExistence type="predicted"/>
<dbReference type="AlphaFoldDB" id="A0A1D8AYN1"/>
<dbReference type="RefSeq" id="WP_069963107.1">
    <property type="nucleotide sequence ID" value="NZ_CP016094.1"/>
</dbReference>
<reference evidence="2 3" key="1">
    <citation type="submission" date="2016-06" db="EMBL/GenBank/DDBJ databases">
        <title>Three novel species with peptidoglycan cell walls form the new genus Lacunisphaera gen. nov. in the family Opitutaceae of the verrucomicrobial subdivision 4.</title>
        <authorList>
            <person name="Rast P."/>
            <person name="Gloeckner I."/>
            <person name="Jogler M."/>
            <person name="Boedeker C."/>
            <person name="Jeske O."/>
            <person name="Wiegand S."/>
            <person name="Reinhardt R."/>
            <person name="Schumann P."/>
            <person name="Rohde M."/>
            <person name="Spring S."/>
            <person name="Gloeckner F.O."/>
            <person name="Jogler C."/>
        </authorList>
    </citation>
    <scope>NUCLEOTIDE SEQUENCE [LARGE SCALE GENOMIC DNA]</scope>
    <source>
        <strain evidence="2 3">IG16b</strain>
    </source>
</reference>